<feature type="domain" description="Ribosome recycling factor" evidence="3">
    <location>
        <begin position="96"/>
        <end position="253"/>
    </location>
</feature>
<dbReference type="SUPFAM" id="SSF55194">
    <property type="entry name" value="Ribosome recycling factor, RRF"/>
    <property type="match status" value="1"/>
</dbReference>
<dbReference type="GO" id="GO:0006412">
    <property type="term" value="P:translation"/>
    <property type="evidence" value="ECO:0007669"/>
    <property type="project" value="UniProtKB-KW"/>
</dbReference>
<protein>
    <recommendedName>
        <fullName evidence="3">Ribosome recycling factor domain-containing protein</fullName>
    </recommendedName>
</protein>
<evidence type="ECO:0000313" key="5">
    <source>
        <dbReference type="Proteomes" id="UP001061958"/>
    </source>
</evidence>
<reference evidence="4" key="2">
    <citation type="submission" date="2022-01" db="EMBL/GenBank/DDBJ databases">
        <authorList>
            <person name="Hirooka S."/>
            <person name="Miyagishima S.Y."/>
        </authorList>
    </citation>
    <scope>NUCLEOTIDE SEQUENCE</scope>
    <source>
        <strain evidence="4">NBRC 102759</strain>
    </source>
</reference>
<accession>A0A9C7PS30</accession>
<dbReference type="EMBL" id="BQMJ01000010">
    <property type="protein sequence ID" value="GJQ09678.1"/>
    <property type="molecule type" value="Genomic_DNA"/>
</dbReference>
<organism evidence="4 5">
    <name type="scientific">Galdieria partita</name>
    <dbReference type="NCBI Taxonomy" id="83374"/>
    <lineage>
        <taxon>Eukaryota</taxon>
        <taxon>Rhodophyta</taxon>
        <taxon>Bangiophyceae</taxon>
        <taxon>Galdieriales</taxon>
        <taxon>Galdieriaceae</taxon>
        <taxon>Galdieria</taxon>
    </lineage>
</organism>
<evidence type="ECO:0000313" key="4">
    <source>
        <dbReference type="EMBL" id="GJQ09678.1"/>
    </source>
</evidence>
<dbReference type="PANTHER" id="PTHR20982:SF3">
    <property type="entry name" value="MITOCHONDRIAL RIBOSOME RECYCLING FACTOR PSEUDO 1"/>
    <property type="match status" value="1"/>
</dbReference>
<dbReference type="Gene3D" id="1.10.132.20">
    <property type="entry name" value="Ribosome-recycling factor"/>
    <property type="match status" value="1"/>
</dbReference>
<gene>
    <name evidence="4" type="ORF">GpartN1_g1469.t1</name>
</gene>
<sequence>MLSLLRRTQSSFQTKAFTKFSICDYIFRSIYSASSTTIQGTSVRKDTQRVIVPIRNKKTKPEKNKKKDIMKDLSPEELLFDPQELASSLDNIVANFQSQLATIRTGMAHPAILDRVTVEAYGTQCALKEVAQVTQKDAKTLRVQVFDPQVTSAIDKAIRTAGLGLNPQVERSGILSVPIPRPDQETRTKLMKDVTKQAETARRALRSIRNKVAQDVKKRNVSEDEQKFSERALDEWLHQYIAKIDSLLENKKLQLENS</sequence>
<comment type="similarity">
    <text evidence="1">Belongs to the RRF family.</text>
</comment>
<dbReference type="AlphaFoldDB" id="A0A9C7PS30"/>
<evidence type="ECO:0000256" key="1">
    <source>
        <dbReference type="ARBA" id="ARBA00005912"/>
    </source>
</evidence>
<comment type="caution">
    <text evidence="4">The sequence shown here is derived from an EMBL/GenBank/DDBJ whole genome shotgun (WGS) entry which is preliminary data.</text>
</comment>
<dbReference type="PANTHER" id="PTHR20982">
    <property type="entry name" value="RIBOSOME RECYCLING FACTOR"/>
    <property type="match status" value="1"/>
</dbReference>
<proteinExistence type="inferred from homology"/>
<dbReference type="InterPro" id="IPR023584">
    <property type="entry name" value="Ribosome_recyc_fac_dom"/>
</dbReference>
<keyword evidence="5" id="KW-1185">Reference proteome</keyword>
<dbReference type="Pfam" id="PF01765">
    <property type="entry name" value="RRF"/>
    <property type="match status" value="1"/>
</dbReference>
<reference evidence="4" key="1">
    <citation type="journal article" date="2022" name="Proc. Natl. Acad. Sci. U.S.A.">
        <title>Life cycle and functional genomics of the unicellular red alga Galdieria for elucidating algal and plant evolution and industrial use.</title>
        <authorList>
            <person name="Hirooka S."/>
            <person name="Itabashi T."/>
            <person name="Ichinose T.M."/>
            <person name="Onuma R."/>
            <person name="Fujiwara T."/>
            <person name="Yamashita S."/>
            <person name="Jong L.W."/>
            <person name="Tomita R."/>
            <person name="Iwane A.H."/>
            <person name="Miyagishima S.Y."/>
        </authorList>
    </citation>
    <scope>NUCLEOTIDE SEQUENCE</scope>
    <source>
        <strain evidence="4">NBRC 102759</strain>
    </source>
</reference>
<dbReference type="GO" id="GO:0005739">
    <property type="term" value="C:mitochondrion"/>
    <property type="evidence" value="ECO:0007669"/>
    <property type="project" value="TreeGrafter"/>
</dbReference>
<dbReference type="GO" id="GO:0043023">
    <property type="term" value="F:ribosomal large subunit binding"/>
    <property type="evidence" value="ECO:0007669"/>
    <property type="project" value="TreeGrafter"/>
</dbReference>
<dbReference type="InterPro" id="IPR002661">
    <property type="entry name" value="Ribosome_recyc_fac"/>
</dbReference>
<dbReference type="InterPro" id="IPR036191">
    <property type="entry name" value="RRF_sf"/>
</dbReference>
<dbReference type="Proteomes" id="UP001061958">
    <property type="component" value="Unassembled WGS sequence"/>
</dbReference>
<keyword evidence="2" id="KW-0648">Protein biosynthesis</keyword>
<name>A0A9C7PS30_9RHOD</name>
<dbReference type="Gene3D" id="3.30.1360.40">
    <property type="match status" value="1"/>
</dbReference>
<dbReference type="OrthoDB" id="407355at2759"/>
<evidence type="ECO:0000259" key="3">
    <source>
        <dbReference type="Pfam" id="PF01765"/>
    </source>
</evidence>
<evidence type="ECO:0000256" key="2">
    <source>
        <dbReference type="ARBA" id="ARBA00022917"/>
    </source>
</evidence>
<dbReference type="FunFam" id="3.30.1360.40:FF:000001">
    <property type="entry name" value="Ribosome-recycling factor"/>
    <property type="match status" value="1"/>
</dbReference>